<dbReference type="AlphaFoldDB" id="A0A6S6PNW0"/>
<organism evidence="1 2">
    <name type="scientific">Acetobacter aceti</name>
    <dbReference type="NCBI Taxonomy" id="435"/>
    <lineage>
        <taxon>Bacteria</taxon>
        <taxon>Pseudomonadati</taxon>
        <taxon>Pseudomonadota</taxon>
        <taxon>Alphaproteobacteria</taxon>
        <taxon>Acetobacterales</taxon>
        <taxon>Acetobacteraceae</taxon>
        <taxon>Acetobacter</taxon>
        <taxon>Acetobacter subgen. Acetobacter</taxon>
    </lineage>
</organism>
<evidence type="ECO:0000313" key="2">
    <source>
        <dbReference type="Proteomes" id="UP000515220"/>
    </source>
</evidence>
<accession>A0A6S6PNW0</accession>
<dbReference type="EMBL" id="AP023326">
    <property type="protein sequence ID" value="BCI68456.1"/>
    <property type="molecule type" value="Genomic_DNA"/>
</dbReference>
<gene>
    <name evidence="1" type="ORF">AAJCM20276_30800</name>
</gene>
<protein>
    <submittedName>
        <fullName evidence="1">Uncharacterized protein</fullName>
    </submittedName>
</protein>
<reference evidence="1 2" key="1">
    <citation type="submission" date="2020-07" db="EMBL/GenBank/DDBJ databases">
        <title>Complete Genome Sequence of an acetic acid bacterium, Acetobacter aceti JCM20276.</title>
        <authorList>
            <person name="Hirose Y."/>
            <person name="Mihara H."/>
        </authorList>
    </citation>
    <scope>NUCLEOTIDE SEQUENCE [LARGE SCALE GENOMIC DNA]</scope>
    <source>
        <strain evidence="1 2">JCM20276</strain>
    </source>
</reference>
<dbReference type="Proteomes" id="UP000515220">
    <property type="component" value="Chromosome"/>
</dbReference>
<sequence length="64" mass="6854">MAERSVAQIMGEGDGFCDVFICTEMPGHGSCDLGHFEGVCQAGSEEITFVIDENLSFVLEPPEA</sequence>
<name>A0A6S6PNW0_ACEAC</name>
<proteinExistence type="predicted"/>
<evidence type="ECO:0000313" key="1">
    <source>
        <dbReference type="EMBL" id="BCI68456.1"/>
    </source>
</evidence>